<sequence>MEIPEGLLKFKYHIISVTLSCLVVFSLFHVAPGFLTVLAYFQPLLLSTVMFLVVVAVFGRMETEAIGEKTGEGLLDYVARQPAGVE</sequence>
<feature type="transmembrane region" description="Helical" evidence="1">
    <location>
        <begin position="12"/>
        <end position="31"/>
    </location>
</feature>
<reference evidence="2 3" key="1">
    <citation type="journal article" date="2020" name="Mol. Biol. Evol.">
        <title>Distinct Expression and Methylation Patterns for Genes with Different Fates following a Single Whole-Genome Duplication in Flowering Plants.</title>
        <authorList>
            <person name="Shi T."/>
            <person name="Rahmani R.S."/>
            <person name="Gugger P.F."/>
            <person name="Wang M."/>
            <person name="Li H."/>
            <person name="Zhang Y."/>
            <person name="Li Z."/>
            <person name="Wang Q."/>
            <person name="Van de Peer Y."/>
            <person name="Marchal K."/>
            <person name="Chen J."/>
        </authorList>
    </citation>
    <scope>NUCLEOTIDE SEQUENCE [LARGE SCALE GENOMIC DNA]</scope>
    <source>
        <tissue evidence="2">Leaf</tissue>
    </source>
</reference>
<organism evidence="2 3">
    <name type="scientific">Nelumbo nucifera</name>
    <name type="common">Sacred lotus</name>
    <dbReference type="NCBI Taxonomy" id="4432"/>
    <lineage>
        <taxon>Eukaryota</taxon>
        <taxon>Viridiplantae</taxon>
        <taxon>Streptophyta</taxon>
        <taxon>Embryophyta</taxon>
        <taxon>Tracheophyta</taxon>
        <taxon>Spermatophyta</taxon>
        <taxon>Magnoliopsida</taxon>
        <taxon>Proteales</taxon>
        <taxon>Nelumbonaceae</taxon>
        <taxon>Nelumbo</taxon>
    </lineage>
</organism>
<evidence type="ECO:0000313" key="3">
    <source>
        <dbReference type="Proteomes" id="UP000607653"/>
    </source>
</evidence>
<dbReference type="EMBL" id="DUZY01000001">
    <property type="protein sequence ID" value="DAD20242.1"/>
    <property type="molecule type" value="Genomic_DNA"/>
</dbReference>
<feature type="transmembrane region" description="Helical" evidence="1">
    <location>
        <begin position="37"/>
        <end position="59"/>
    </location>
</feature>
<dbReference type="PANTHER" id="PTHR34125">
    <property type="entry name" value="OS01G0762900 PROTEIN"/>
    <property type="match status" value="1"/>
</dbReference>
<keyword evidence="1" id="KW-0472">Membrane</keyword>
<gene>
    <name evidence="2" type="ORF">HUJ06_021705</name>
</gene>
<dbReference type="AlphaFoldDB" id="A0A822XJR2"/>
<comment type="caution">
    <text evidence="2">The sequence shown here is derived from an EMBL/GenBank/DDBJ whole genome shotgun (WGS) entry which is preliminary data.</text>
</comment>
<protein>
    <submittedName>
        <fullName evidence="2">Uncharacterized protein</fullName>
    </submittedName>
</protein>
<name>A0A822XJR2_NELNU</name>
<keyword evidence="1" id="KW-1133">Transmembrane helix</keyword>
<dbReference type="Proteomes" id="UP000607653">
    <property type="component" value="Unassembled WGS sequence"/>
</dbReference>
<keyword evidence="1" id="KW-0812">Transmembrane</keyword>
<evidence type="ECO:0000313" key="2">
    <source>
        <dbReference type="EMBL" id="DAD20242.1"/>
    </source>
</evidence>
<proteinExistence type="predicted"/>
<dbReference type="PANTHER" id="PTHR34125:SF2">
    <property type="entry name" value="TRANSMEMBRANE PROTEIN"/>
    <property type="match status" value="1"/>
</dbReference>
<accession>A0A822XJR2</accession>
<evidence type="ECO:0000256" key="1">
    <source>
        <dbReference type="SAM" id="Phobius"/>
    </source>
</evidence>
<keyword evidence="3" id="KW-1185">Reference proteome</keyword>